<keyword evidence="2" id="KW-1185">Reference proteome</keyword>
<proteinExistence type="predicted"/>
<dbReference type="Proteomes" id="UP000518266">
    <property type="component" value="Unassembled WGS sequence"/>
</dbReference>
<evidence type="ECO:0000313" key="1">
    <source>
        <dbReference type="EMBL" id="KAF3856992.1"/>
    </source>
</evidence>
<evidence type="ECO:0000313" key="2">
    <source>
        <dbReference type="Proteomes" id="UP000518266"/>
    </source>
</evidence>
<comment type="caution">
    <text evidence="1">The sequence shown here is derived from an EMBL/GenBank/DDBJ whole genome shotgun (WGS) entry which is preliminary data.</text>
</comment>
<reference evidence="1 2" key="1">
    <citation type="submission" date="2020-03" db="EMBL/GenBank/DDBJ databases">
        <title>Dissostichus mawsoni Genome sequencing and assembly.</title>
        <authorList>
            <person name="Park H."/>
        </authorList>
    </citation>
    <scope>NUCLEOTIDE SEQUENCE [LARGE SCALE GENOMIC DNA]</scope>
    <source>
        <strain evidence="1">DM0001</strain>
        <tissue evidence="1">Muscle</tissue>
    </source>
</reference>
<dbReference type="OrthoDB" id="10598969at2759"/>
<protein>
    <submittedName>
        <fullName evidence="1">Uncharacterized protein</fullName>
    </submittedName>
</protein>
<dbReference type="AlphaFoldDB" id="A0A7J5Z579"/>
<name>A0A7J5Z579_DISMA</name>
<organism evidence="1 2">
    <name type="scientific">Dissostichus mawsoni</name>
    <name type="common">Antarctic cod</name>
    <dbReference type="NCBI Taxonomy" id="36200"/>
    <lineage>
        <taxon>Eukaryota</taxon>
        <taxon>Metazoa</taxon>
        <taxon>Chordata</taxon>
        <taxon>Craniata</taxon>
        <taxon>Vertebrata</taxon>
        <taxon>Euteleostomi</taxon>
        <taxon>Actinopterygii</taxon>
        <taxon>Neopterygii</taxon>
        <taxon>Teleostei</taxon>
        <taxon>Neoteleostei</taxon>
        <taxon>Acanthomorphata</taxon>
        <taxon>Eupercaria</taxon>
        <taxon>Perciformes</taxon>
        <taxon>Notothenioidei</taxon>
        <taxon>Nototheniidae</taxon>
        <taxon>Dissostichus</taxon>
    </lineage>
</organism>
<gene>
    <name evidence="1" type="ORF">F7725_008851</name>
</gene>
<sequence>MEGGRGGRGGRGGGRGAEECVVVYLLASGQGFCRPPSPPPTAVGQLVADGRHDADQLQRPLVQVQRAHPGQVRAQVPVDPRALDADQGAQVQRGPVRSAQRSFPLMLLMFCRAIASVWLGRRD</sequence>
<accession>A0A7J5Z579</accession>
<dbReference type="EMBL" id="JAAKFY010000005">
    <property type="protein sequence ID" value="KAF3856992.1"/>
    <property type="molecule type" value="Genomic_DNA"/>
</dbReference>